<name>A0A7S7NZL3_PALFE</name>
<dbReference type="Gene3D" id="1.10.530.10">
    <property type="match status" value="1"/>
</dbReference>
<dbReference type="KEGG" id="pfer:IRI77_30960"/>
<evidence type="ECO:0000313" key="3">
    <source>
        <dbReference type="EMBL" id="QOY92204.1"/>
    </source>
</evidence>
<accession>A0A7S7NZL3</accession>
<gene>
    <name evidence="3" type="ORF">IRI77_30960</name>
</gene>
<dbReference type="Proteomes" id="UP000593892">
    <property type="component" value="Chromosome"/>
</dbReference>
<dbReference type="PROSITE" id="PS00922">
    <property type="entry name" value="TRANSGLYCOSYLASE"/>
    <property type="match status" value="1"/>
</dbReference>
<dbReference type="GO" id="GO:0016020">
    <property type="term" value="C:membrane"/>
    <property type="evidence" value="ECO:0007669"/>
    <property type="project" value="InterPro"/>
</dbReference>
<dbReference type="AlphaFoldDB" id="A0A7S7NZL3"/>
<proteinExistence type="inferred from homology"/>
<evidence type="ECO:0000256" key="1">
    <source>
        <dbReference type="ARBA" id="ARBA00007734"/>
    </source>
</evidence>
<dbReference type="InterPro" id="IPR008258">
    <property type="entry name" value="Transglycosylase_SLT_dom_1"/>
</dbReference>
<dbReference type="PANTHER" id="PTHR37423">
    <property type="entry name" value="SOLUBLE LYTIC MUREIN TRANSGLYCOSYLASE-RELATED"/>
    <property type="match status" value="1"/>
</dbReference>
<protein>
    <submittedName>
        <fullName evidence="3">Lytic transglycosylase domain-containing protein</fullName>
    </submittedName>
</protein>
<evidence type="ECO:0000259" key="2">
    <source>
        <dbReference type="Pfam" id="PF01464"/>
    </source>
</evidence>
<organism evidence="3 4">
    <name type="scientific">Paludibaculum fermentans</name>
    <dbReference type="NCBI Taxonomy" id="1473598"/>
    <lineage>
        <taxon>Bacteria</taxon>
        <taxon>Pseudomonadati</taxon>
        <taxon>Acidobacteriota</taxon>
        <taxon>Terriglobia</taxon>
        <taxon>Bryobacterales</taxon>
        <taxon>Bryobacteraceae</taxon>
        <taxon>Paludibaculum</taxon>
    </lineage>
</organism>
<dbReference type="GO" id="GO:0000270">
    <property type="term" value="P:peptidoglycan metabolic process"/>
    <property type="evidence" value="ECO:0007669"/>
    <property type="project" value="InterPro"/>
</dbReference>
<dbReference type="Pfam" id="PF01464">
    <property type="entry name" value="SLT"/>
    <property type="match status" value="1"/>
</dbReference>
<dbReference type="InterPro" id="IPR000189">
    <property type="entry name" value="Transglyc_AS"/>
</dbReference>
<dbReference type="PANTHER" id="PTHR37423:SF2">
    <property type="entry name" value="MEMBRANE-BOUND LYTIC MUREIN TRANSGLYCOSYLASE C"/>
    <property type="match status" value="1"/>
</dbReference>
<dbReference type="CDD" id="cd00254">
    <property type="entry name" value="LT-like"/>
    <property type="match status" value="1"/>
</dbReference>
<dbReference type="GO" id="GO:0008933">
    <property type="term" value="F:peptidoglycan lytic transglycosylase activity"/>
    <property type="evidence" value="ECO:0007669"/>
    <property type="project" value="InterPro"/>
</dbReference>
<sequence length="126" mass="13279">MEESQLGPIVSKAAEQNSIMPALLRAVISQESGSKPCAVSSAGAQGLMQLMPDTAAGFNVGNPFDPQENVFAGSKFLRVLLDKYKGDVPMALGAYNAGPARVDAAGGIPPIRETQNYVNSIMRKIQ</sequence>
<feature type="domain" description="Transglycosylase SLT" evidence="2">
    <location>
        <begin position="10"/>
        <end position="116"/>
    </location>
</feature>
<keyword evidence="4" id="KW-1185">Reference proteome</keyword>
<evidence type="ECO:0000313" key="4">
    <source>
        <dbReference type="Proteomes" id="UP000593892"/>
    </source>
</evidence>
<reference evidence="3 4" key="1">
    <citation type="submission" date="2020-10" db="EMBL/GenBank/DDBJ databases">
        <title>Complete genome sequence of Paludibaculum fermentans P105T, a facultatively anaerobic acidobacterium capable of dissimilatory Fe(III) reduction.</title>
        <authorList>
            <person name="Dedysh S.N."/>
            <person name="Beletsky A.V."/>
            <person name="Kulichevskaya I.S."/>
            <person name="Mardanov A.V."/>
            <person name="Ravin N.V."/>
        </authorList>
    </citation>
    <scope>NUCLEOTIDE SEQUENCE [LARGE SCALE GENOMIC DNA]</scope>
    <source>
        <strain evidence="3 4">P105</strain>
    </source>
</reference>
<comment type="similarity">
    <text evidence="1">Belongs to the transglycosylase Slt family.</text>
</comment>
<dbReference type="EMBL" id="CP063849">
    <property type="protein sequence ID" value="QOY92204.1"/>
    <property type="molecule type" value="Genomic_DNA"/>
</dbReference>
<dbReference type="SUPFAM" id="SSF53955">
    <property type="entry name" value="Lysozyme-like"/>
    <property type="match status" value="1"/>
</dbReference>
<dbReference type="InterPro" id="IPR023346">
    <property type="entry name" value="Lysozyme-like_dom_sf"/>
</dbReference>